<feature type="domain" description="CBM2" evidence="4">
    <location>
        <begin position="105"/>
        <end position="207"/>
    </location>
</feature>
<evidence type="ECO:0000256" key="2">
    <source>
        <dbReference type="ARBA" id="ARBA00023326"/>
    </source>
</evidence>
<dbReference type="InterPro" id="IPR001919">
    <property type="entry name" value="CBD2"/>
</dbReference>
<dbReference type="SUPFAM" id="SSF49384">
    <property type="entry name" value="Carbohydrate-binding domain"/>
    <property type="match status" value="1"/>
</dbReference>
<sequence>MTWGLRVARAAPAGAGAVVVLLLALTVVLQQVGAWPFARHDIPSRSVPDARLPLPPSAVGSGGSPSDGEGAGRAPGGSGEPEPGAPGDGRTAPGVPGDGAPGDGEGTADCGCKAVWHVDGQWEDFNATVRVTNTGEVPVRGWQITWTWPDGQRLVKGWNAEFRESGAAVTVRNGRGNAEIPTKGQTAFGFQATRSGSPAPRLTCHVL</sequence>
<feature type="region of interest" description="Disordered" evidence="3">
    <location>
        <begin position="40"/>
        <end position="106"/>
    </location>
</feature>
<accession>A0A1E7JRV7</accession>
<evidence type="ECO:0000313" key="6">
    <source>
        <dbReference type="Proteomes" id="UP000176087"/>
    </source>
</evidence>
<keyword evidence="2" id="KW-0119">Carbohydrate metabolism</keyword>
<keyword evidence="2" id="KW-0624">Polysaccharide degradation</keyword>
<evidence type="ECO:0000313" key="5">
    <source>
        <dbReference type="EMBL" id="OEU91633.1"/>
    </source>
</evidence>
<dbReference type="GO" id="GO:0000272">
    <property type="term" value="P:polysaccharide catabolic process"/>
    <property type="evidence" value="ECO:0007669"/>
    <property type="project" value="UniProtKB-KW"/>
</dbReference>
<evidence type="ECO:0000256" key="3">
    <source>
        <dbReference type="SAM" id="MobiDB-lite"/>
    </source>
</evidence>
<feature type="compositionally biased region" description="Gly residues" evidence="3">
    <location>
        <begin position="96"/>
        <end position="105"/>
    </location>
</feature>
<dbReference type="InterPro" id="IPR012291">
    <property type="entry name" value="CBM2_carb-bd_dom_sf"/>
</dbReference>
<dbReference type="Pfam" id="PF00553">
    <property type="entry name" value="CBM_2"/>
    <property type="match status" value="1"/>
</dbReference>
<evidence type="ECO:0000256" key="1">
    <source>
        <dbReference type="ARBA" id="ARBA00022729"/>
    </source>
</evidence>
<dbReference type="STRING" id="933944.AN215_03635"/>
<dbReference type="GO" id="GO:0004553">
    <property type="term" value="F:hydrolase activity, hydrolyzing O-glycosyl compounds"/>
    <property type="evidence" value="ECO:0007669"/>
    <property type="project" value="InterPro"/>
</dbReference>
<organism evidence="5 6">
    <name type="scientific">Streptomyces abyssalis</name>
    <dbReference type="NCBI Taxonomy" id="933944"/>
    <lineage>
        <taxon>Bacteria</taxon>
        <taxon>Bacillati</taxon>
        <taxon>Actinomycetota</taxon>
        <taxon>Actinomycetes</taxon>
        <taxon>Kitasatosporales</taxon>
        <taxon>Streptomycetaceae</taxon>
        <taxon>Streptomyces</taxon>
    </lineage>
</organism>
<dbReference type="PROSITE" id="PS51173">
    <property type="entry name" value="CBM2"/>
    <property type="match status" value="1"/>
</dbReference>
<dbReference type="Proteomes" id="UP000176087">
    <property type="component" value="Unassembled WGS sequence"/>
</dbReference>
<keyword evidence="6" id="KW-1185">Reference proteome</keyword>
<dbReference type="SMART" id="SM00637">
    <property type="entry name" value="CBD_II"/>
    <property type="match status" value="1"/>
</dbReference>
<name>A0A1E7JRV7_9ACTN</name>
<dbReference type="GO" id="GO:0030247">
    <property type="term" value="F:polysaccharide binding"/>
    <property type="evidence" value="ECO:0007669"/>
    <property type="project" value="UniProtKB-UniRule"/>
</dbReference>
<reference evidence="5 6" key="1">
    <citation type="journal article" date="2016" name="Front. Microbiol.">
        <title>Comparative Genomics Analysis of Streptomyces Species Reveals Their Adaptation to the Marine Environment and Their Diversity at the Genomic Level.</title>
        <authorList>
            <person name="Tian X."/>
            <person name="Zhang Z."/>
            <person name="Yang T."/>
            <person name="Chen M."/>
            <person name="Li J."/>
            <person name="Chen F."/>
            <person name="Yang J."/>
            <person name="Li W."/>
            <person name="Zhang B."/>
            <person name="Zhang Z."/>
            <person name="Wu J."/>
            <person name="Zhang C."/>
            <person name="Long L."/>
            <person name="Xiao J."/>
        </authorList>
    </citation>
    <scope>NUCLEOTIDE SEQUENCE [LARGE SCALE GENOMIC DNA]</scope>
    <source>
        <strain evidence="5 6">SCSIO 10390</strain>
    </source>
</reference>
<keyword evidence="1" id="KW-0732">Signal</keyword>
<dbReference type="EMBL" id="LJGT01000037">
    <property type="protein sequence ID" value="OEU91633.1"/>
    <property type="molecule type" value="Genomic_DNA"/>
</dbReference>
<comment type="caution">
    <text evidence="5">The sequence shown here is derived from an EMBL/GenBank/DDBJ whole genome shotgun (WGS) entry which is preliminary data.</text>
</comment>
<evidence type="ECO:0000259" key="4">
    <source>
        <dbReference type="PROSITE" id="PS51173"/>
    </source>
</evidence>
<gene>
    <name evidence="5" type="ORF">AN215_03635</name>
</gene>
<dbReference type="AlphaFoldDB" id="A0A1E7JRV7"/>
<dbReference type="Gene3D" id="2.60.40.290">
    <property type="match status" value="1"/>
</dbReference>
<protein>
    <recommendedName>
        <fullName evidence="4">CBM2 domain-containing protein</fullName>
    </recommendedName>
</protein>
<proteinExistence type="predicted"/>
<feature type="compositionally biased region" description="Gly residues" evidence="3">
    <location>
        <begin position="60"/>
        <end position="79"/>
    </location>
</feature>
<dbReference type="InterPro" id="IPR008965">
    <property type="entry name" value="CBM2/CBM3_carb-bd_dom_sf"/>
</dbReference>